<dbReference type="PANTHER" id="PTHR10434:SF11">
    <property type="entry name" value="1-ACYL-SN-GLYCEROL-3-PHOSPHATE ACYLTRANSFERASE"/>
    <property type="match status" value="1"/>
</dbReference>
<reference evidence="5 6" key="1">
    <citation type="submission" date="2022-04" db="EMBL/GenBank/DDBJ databases">
        <title>Human microbiome associated bacterial genomes.</title>
        <authorList>
            <person name="Sandstrom S."/>
            <person name="Salamzade R."/>
            <person name="Kalan L.R."/>
        </authorList>
    </citation>
    <scope>NUCLEOTIDE SEQUENCE [LARGE SCALE GENOMIC DNA]</scope>
    <source>
        <strain evidence="6">p3-SID1799</strain>
    </source>
</reference>
<dbReference type="GO" id="GO:0016746">
    <property type="term" value="F:acyltransferase activity"/>
    <property type="evidence" value="ECO:0007669"/>
    <property type="project" value="UniProtKB-KW"/>
</dbReference>
<evidence type="ECO:0000256" key="3">
    <source>
        <dbReference type="SAM" id="MobiDB-lite"/>
    </source>
</evidence>
<accession>A0ABT2HWR0</accession>
<dbReference type="PANTHER" id="PTHR10434">
    <property type="entry name" value="1-ACYL-SN-GLYCEROL-3-PHOSPHATE ACYLTRANSFERASE"/>
    <property type="match status" value="1"/>
</dbReference>
<keyword evidence="6" id="KW-1185">Reference proteome</keyword>
<feature type="domain" description="Phospholipid/glycerol acyltransferase" evidence="4">
    <location>
        <begin position="41"/>
        <end position="186"/>
    </location>
</feature>
<feature type="compositionally biased region" description="Acidic residues" evidence="3">
    <location>
        <begin position="237"/>
        <end position="246"/>
    </location>
</feature>
<keyword evidence="2 5" id="KW-0012">Acyltransferase</keyword>
<feature type="region of interest" description="Disordered" evidence="3">
    <location>
        <begin position="231"/>
        <end position="257"/>
    </location>
</feature>
<dbReference type="InterPro" id="IPR002123">
    <property type="entry name" value="Plipid/glycerol_acylTrfase"/>
</dbReference>
<evidence type="ECO:0000256" key="2">
    <source>
        <dbReference type="ARBA" id="ARBA00023315"/>
    </source>
</evidence>
<dbReference type="RefSeq" id="WP_206395017.1">
    <property type="nucleotide sequence ID" value="NZ_JAFDPW010000002.1"/>
</dbReference>
<keyword evidence="1" id="KW-0808">Transferase</keyword>
<name>A0ABT2HWR0_9MICO</name>
<evidence type="ECO:0000256" key="1">
    <source>
        <dbReference type="ARBA" id="ARBA00022679"/>
    </source>
</evidence>
<dbReference type="EMBL" id="JALXSQ010000015">
    <property type="protein sequence ID" value="MCT2042756.1"/>
    <property type="molecule type" value="Genomic_DNA"/>
</dbReference>
<feature type="compositionally biased region" description="Basic and acidic residues" evidence="3">
    <location>
        <begin position="247"/>
        <end position="257"/>
    </location>
</feature>
<dbReference type="Pfam" id="PF01553">
    <property type="entry name" value="Acyltransferase"/>
    <property type="match status" value="1"/>
</dbReference>
<evidence type="ECO:0000259" key="4">
    <source>
        <dbReference type="SMART" id="SM00563"/>
    </source>
</evidence>
<comment type="caution">
    <text evidence="5">The sequence shown here is derived from an EMBL/GenBank/DDBJ whole genome shotgun (WGS) entry which is preliminary data.</text>
</comment>
<sequence length="257" mass="28055">MILARSALAFLVRLIAGARTIVDEEYRPGRRASVLHLPPRAIYFANHSSHLDFVTIWSVLPGRVRQHVRPVAAKDYWSDGFKARFVQRMFRPVLVARGRDVLRELRTTAAAPASGEPQLTLPASSRGLRGQLAELGAVLDEGDSLILFPEGTRGDGSEIGTFHAGLARLARAYPEVPVIPVALANLGRILPKGGLIPVPLLGTVEFLTPIRHEPGERDAAYLARARQALIDAVPDPSAEDDDEEPTDHDATIEEQHP</sequence>
<dbReference type="SUPFAM" id="SSF69593">
    <property type="entry name" value="Glycerol-3-phosphate (1)-acyltransferase"/>
    <property type="match status" value="1"/>
</dbReference>
<evidence type="ECO:0000313" key="5">
    <source>
        <dbReference type="EMBL" id="MCT2042756.1"/>
    </source>
</evidence>
<evidence type="ECO:0000313" key="6">
    <source>
        <dbReference type="Proteomes" id="UP001525379"/>
    </source>
</evidence>
<dbReference type="Proteomes" id="UP001525379">
    <property type="component" value="Unassembled WGS sequence"/>
</dbReference>
<proteinExistence type="predicted"/>
<gene>
    <name evidence="5" type="ORF">M3D15_05335</name>
</gene>
<dbReference type="CDD" id="cd07989">
    <property type="entry name" value="LPLAT_AGPAT-like"/>
    <property type="match status" value="1"/>
</dbReference>
<protein>
    <submittedName>
        <fullName evidence="5">1-acyl-sn-glycerol-3-phosphate acyltransferase</fullName>
    </submittedName>
</protein>
<dbReference type="SMART" id="SM00563">
    <property type="entry name" value="PlsC"/>
    <property type="match status" value="1"/>
</dbReference>
<organism evidence="5 6">
    <name type="scientific">Pseudoclavibacter albus</name>
    <dbReference type="NCBI Taxonomy" id="272241"/>
    <lineage>
        <taxon>Bacteria</taxon>
        <taxon>Bacillati</taxon>
        <taxon>Actinomycetota</taxon>
        <taxon>Actinomycetes</taxon>
        <taxon>Micrococcales</taxon>
        <taxon>Microbacteriaceae</taxon>
        <taxon>Pseudoclavibacter</taxon>
    </lineage>
</organism>